<dbReference type="EMBL" id="MDYQ01000221">
    <property type="protein sequence ID" value="PRP78465.1"/>
    <property type="molecule type" value="Genomic_DNA"/>
</dbReference>
<dbReference type="InterPro" id="IPR012677">
    <property type="entry name" value="Nucleotide-bd_a/b_plait_sf"/>
</dbReference>
<dbReference type="GO" id="GO:0045727">
    <property type="term" value="P:positive regulation of translation"/>
    <property type="evidence" value="ECO:0007669"/>
    <property type="project" value="TreeGrafter"/>
</dbReference>
<dbReference type="GO" id="GO:0005737">
    <property type="term" value="C:cytoplasm"/>
    <property type="evidence" value="ECO:0007669"/>
    <property type="project" value="TreeGrafter"/>
</dbReference>
<dbReference type="STRING" id="1890364.A0A2P6N3E2"/>
<reference evidence="7 8" key="1">
    <citation type="journal article" date="2018" name="Genome Biol. Evol.">
        <title>Multiple Roots of Fruiting Body Formation in Amoebozoa.</title>
        <authorList>
            <person name="Hillmann F."/>
            <person name="Forbes G."/>
            <person name="Novohradska S."/>
            <person name="Ferling I."/>
            <person name="Riege K."/>
            <person name="Groth M."/>
            <person name="Westermann M."/>
            <person name="Marz M."/>
            <person name="Spaller T."/>
            <person name="Winckler T."/>
            <person name="Schaap P."/>
            <person name="Glockner G."/>
        </authorList>
    </citation>
    <scope>NUCLEOTIDE SEQUENCE [LARGE SCALE GENOMIC DNA]</scope>
    <source>
        <strain evidence="7 8">Jena</strain>
    </source>
</reference>
<sequence length="764" mass="86719">MQAEDQMNGSQTDTKNAESHPVSAAISLAKKRTKIVIRNLPSNLTSELFMATIPEDTMNHVDFWYFHPGKTSEKYPSDSLVYLHFISEEKAKEFGNLYNGHAFITSKGKEQRACVDVAPYQKVPKKKKVDTKEGTLDEDPEYLAFVESLNKPQVFLPSAEEQLDKRLAEQLANGQTTDVVVITPLMEYLRNRKANKGKNGGSKSILKRNDRDRRKRGGKDRLSKEGKANGVVQPVPVGSNGAVIAENKKPSTDPNAKSKNRRKERDEKKKKKKEAERDVQGIALAPTNNSGALDPNAPSYVAMETSVQSEEEKKRNANWQGRKMTEPGMIFIQPRQKEMSSPLNPEAPPVIPASILQQMQQQQHHQQQQLNAQQQIRRSKSTLNGNAASFSPSGMTTPMTPTGTIFTPSGDTNRRTNPANNRRSNKEGKYKVYTPKRDSEESRKGEREQHGMNYLSKCGACRIWVRKALRKKWHAKLNVRILRHYSNLDLSRCRTPSTVDRNSSQKAISSHRINFWNDNNCRGQFRNFQLLSYMIGLREKYTVEIDYLTEYHGKNQCDSHFSRILVIYNNRTLRKDALVTTTEQFIDVMTEGFNDVSRMKREKCSIHPHIQIHRLHAQSTDLIVQRRGAPEGESCSAMTEAMKKREEKHAERASEEIPDTTSAVQRSTGQKRRGEVPTTISVIFDNAPGHHRAPIDLLLQMRTFNPSDLTSFICVIKRRRKSTLSVPPVVGLRCRGFAPQFKARDYCRSIQSAPANKGNLCQNF</sequence>
<feature type="region of interest" description="Disordered" evidence="5">
    <location>
        <begin position="192"/>
        <end position="296"/>
    </location>
</feature>
<feature type="compositionally biased region" description="Basic and acidic residues" evidence="5">
    <location>
        <begin position="263"/>
        <end position="279"/>
    </location>
</feature>
<feature type="compositionally biased region" description="Polar residues" evidence="5">
    <location>
        <begin position="1"/>
        <end position="14"/>
    </location>
</feature>
<dbReference type="GO" id="GO:0003729">
    <property type="term" value="F:mRNA binding"/>
    <property type="evidence" value="ECO:0007669"/>
    <property type="project" value="TreeGrafter"/>
</dbReference>
<evidence type="ECO:0000256" key="3">
    <source>
        <dbReference type="ARBA" id="ARBA00023161"/>
    </source>
</evidence>
<dbReference type="InParanoid" id="A0A2P6N3E2"/>
<evidence type="ECO:0000313" key="7">
    <source>
        <dbReference type="EMBL" id="PRP78465.1"/>
    </source>
</evidence>
<feature type="domain" description="UPF3" evidence="6">
    <location>
        <begin position="31"/>
        <end position="194"/>
    </location>
</feature>
<feature type="region of interest" description="Disordered" evidence="5">
    <location>
        <begin position="1"/>
        <end position="21"/>
    </location>
</feature>
<evidence type="ECO:0000256" key="1">
    <source>
        <dbReference type="ARBA" id="ARBA00004123"/>
    </source>
</evidence>
<evidence type="ECO:0000256" key="2">
    <source>
        <dbReference type="ARBA" id="ARBA00005991"/>
    </source>
</evidence>
<evidence type="ECO:0000256" key="5">
    <source>
        <dbReference type="SAM" id="MobiDB-lite"/>
    </source>
</evidence>
<comment type="similarity">
    <text evidence="2">Belongs to the RENT3 family.</text>
</comment>
<dbReference type="OrthoDB" id="18087at2759"/>
<evidence type="ECO:0000259" key="6">
    <source>
        <dbReference type="Pfam" id="PF03467"/>
    </source>
</evidence>
<name>A0A2P6N3E2_9EUKA</name>
<keyword evidence="3" id="KW-0866">Nonsense-mediated mRNA decay</keyword>
<evidence type="ECO:0000256" key="4">
    <source>
        <dbReference type="ARBA" id="ARBA00023242"/>
    </source>
</evidence>
<comment type="caution">
    <text evidence="7">The sequence shown here is derived from an EMBL/GenBank/DDBJ whole genome shotgun (WGS) entry which is preliminary data.</text>
</comment>
<dbReference type="CDD" id="cd12455">
    <property type="entry name" value="RRM_like_Smg4_UPF3"/>
    <property type="match status" value="1"/>
</dbReference>
<dbReference type="PANTHER" id="PTHR13112:SF0">
    <property type="entry name" value="FI21285P1"/>
    <property type="match status" value="1"/>
</dbReference>
<dbReference type="SUPFAM" id="SSF54928">
    <property type="entry name" value="RNA-binding domain, RBD"/>
    <property type="match status" value="1"/>
</dbReference>
<dbReference type="InterPro" id="IPR035979">
    <property type="entry name" value="RBD_domain_sf"/>
</dbReference>
<feature type="region of interest" description="Disordered" evidence="5">
    <location>
        <begin position="645"/>
        <end position="675"/>
    </location>
</feature>
<dbReference type="Proteomes" id="UP000241769">
    <property type="component" value="Unassembled WGS sequence"/>
</dbReference>
<dbReference type="Pfam" id="PF03467">
    <property type="entry name" value="Smg4_UPF3"/>
    <property type="match status" value="1"/>
</dbReference>
<feature type="compositionally biased region" description="Low complexity" evidence="5">
    <location>
        <begin position="357"/>
        <end position="375"/>
    </location>
</feature>
<dbReference type="GO" id="GO:0000184">
    <property type="term" value="P:nuclear-transcribed mRNA catabolic process, nonsense-mediated decay"/>
    <property type="evidence" value="ECO:0007669"/>
    <property type="project" value="UniProtKB-KW"/>
</dbReference>
<evidence type="ECO:0000313" key="8">
    <source>
        <dbReference type="Proteomes" id="UP000241769"/>
    </source>
</evidence>
<organism evidence="7 8">
    <name type="scientific">Planoprotostelium fungivorum</name>
    <dbReference type="NCBI Taxonomy" id="1890364"/>
    <lineage>
        <taxon>Eukaryota</taxon>
        <taxon>Amoebozoa</taxon>
        <taxon>Evosea</taxon>
        <taxon>Variosea</taxon>
        <taxon>Cavosteliida</taxon>
        <taxon>Cavosteliaceae</taxon>
        <taxon>Planoprotostelium</taxon>
    </lineage>
</organism>
<feature type="compositionally biased region" description="Basic and acidic residues" evidence="5">
    <location>
        <begin position="424"/>
        <end position="450"/>
    </location>
</feature>
<feature type="compositionally biased region" description="Polar residues" evidence="5">
    <location>
        <begin position="659"/>
        <end position="668"/>
    </location>
</feature>
<dbReference type="InterPro" id="IPR039722">
    <property type="entry name" value="Upf3"/>
</dbReference>
<dbReference type="InterPro" id="IPR005120">
    <property type="entry name" value="UPF3_dom"/>
</dbReference>
<proteinExistence type="inferred from homology"/>
<keyword evidence="8" id="KW-1185">Reference proteome</keyword>
<protein>
    <recommendedName>
        <fullName evidence="6">UPF3 domain-containing protein</fullName>
    </recommendedName>
</protein>
<feature type="region of interest" description="Disordered" evidence="5">
    <location>
        <begin position="356"/>
        <end position="450"/>
    </location>
</feature>
<dbReference type="PANTHER" id="PTHR13112">
    <property type="entry name" value="UPF3 REGULATOR OF NONSENSE TRANSCRIPTS-LIKE PROTEIN"/>
    <property type="match status" value="1"/>
</dbReference>
<feature type="compositionally biased region" description="Low complexity" evidence="5">
    <location>
        <begin position="390"/>
        <end position="408"/>
    </location>
</feature>
<gene>
    <name evidence="7" type="ORF">PROFUN_13642</name>
</gene>
<feature type="compositionally biased region" description="Basic and acidic residues" evidence="5">
    <location>
        <begin position="645"/>
        <end position="655"/>
    </location>
</feature>
<accession>A0A2P6N3E2</accession>
<dbReference type="GO" id="GO:0005730">
    <property type="term" value="C:nucleolus"/>
    <property type="evidence" value="ECO:0007669"/>
    <property type="project" value="TreeGrafter"/>
</dbReference>
<keyword evidence="4" id="KW-0539">Nucleus</keyword>
<comment type="subcellular location">
    <subcellularLocation>
        <location evidence="1">Nucleus</location>
    </subcellularLocation>
</comment>
<dbReference type="Gene3D" id="3.30.70.330">
    <property type="match status" value="1"/>
</dbReference>
<dbReference type="AlphaFoldDB" id="A0A2P6N3E2"/>